<dbReference type="EMBL" id="CP031976">
    <property type="protein sequence ID" value="QHI12865.1"/>
    <property type="molecule type" value="Genomic_DNA"/>
</dbReference>
<organism evidence="2 4">
    <name type="scientific">Acinetobacter haemolyticus</name>
    <dbReference type="NCBI Taxonomy" id="29430"/>
    <lineage>
        <taxon>Bacteria</taxon>
        <taxon>Pseudomonadati</taxon>
        <taxon>Pseudomonadota</taxon>
        <taxon>Gammaproteobacteria</taxon>
        <taxon>Moraxellales</taxon>
        <taxon>Moraxellaceae</taxon>
        <taxon>Acinetobacter</taxon>
    </lineage>
</organism>
<accession>A0A380UJK2</accession>
<dbReference type="Proteomes" id="UP000463868">
    <property type="component" value="Chromosome"/>
</dbReference>
<dbReference type="EMBL" id="WTTO01000001">
    <property type="protein sequence ID" value="NAR72004.1"/>
    <property type="molecule type" value="Genomic_DNA"/>
</dbReference>
<gene>
    <name evidence="3" type="ORF">AhaeAN43_05445</name>
    <name evidence="2" type="ORF">GPS52_00575</name>
</gene>
<proteinExistence type="predicted"/>
<feature type="transmembrane region" description="Helical" evidence="1">
    <location>
        <begin position="12"/>
        <end position="30"/>
    </location>
</feature>
<evidence type="ECO:0000256" key="1">
    <source>
        <dbReference type="SAM" id="Phobius"/>
    </source>
</evidence>
<sequence>MSQMLKTYKSAFISFVILTTLVAILFWFYLNIQASVMVSAQQADIRLPESLATQIQVGQHLQVRSKGELNTDLLIDRTLELPLQGKYLADLSFEVETPITVDIDYQTMLKVDEVMPIETTTDLIYQNKLLPKFPLSLNIPVKLDIPFELKRSYTVPVKIVFEGPVHFAFNESIHLPVKHQFYPRLNINDEMNMSSISSFNAIMFNSVQDTKANLEMQMDLPLRNVRP</sequence>
<protein>
    <submittedName>
        <fullName evidence="2">Uncharacterized protein</fullName>
    </submittedName>
</protein>
<keyword evidence="1" id="KW-1133">Transmembrane helix</keyword>
<dbReference type="Proteomes" id="UP000451048">
    <property type="component" value="Unassembled WGS sequence"/>
</dbReference>
<keyword evidence="1" id="KW-0472">Membrane</keyword>
<evidence type="ECO:0000313" key="3">
    <source>
        <dbReference type="EMBL" id="QHI12865.1"/>
    </source>
</evidence>
<evidence type="ECO:0000313" key="4">
    <source>
        <dbReference type="Proteomes" id="UP000451048"/>
    </source>
</evidence>
<reference evidence="2 4" key="2">
    <citation type="submission" date="2019-12" db="EMBL/GenBank/DDBJ databases">
        <title>Acinetobacter haemolyticus comparative genomics.</title>
        <authorList>
            <person name="Castro-Jaimes S."/>
            <person name="Bello-Lopez E."/>
            <person name="Velazquez-Acosta C."/>
            <person name="Volkow-Fernandez P."/>
            <person name="Lozano-Zarain P."/>
            <person name="Castillo Ramirez S."/>
            <person name="Cevallos M.A."/>
        </authorList>
    </citation>
    <scope>NUCLEOTIDE SEQUENCE [LARGE SCALE GENOMIC DNA]</scope>
    <source>
        <strain evidence="2 4">AN10</strain>
    </source>
</reference>
<keyword evidence="1" id="KW-0812">Transmembrane</keyword>
<reference evidence="3 5" key="1">
    <citation type="submission" date="2018-08" db="EMBL/GenBank/DDBJ databases">
        <title>Analysis of the genomic diversity of Mexican Acinetobacter haemolyticus clinical isolates.</title>
        <authorList>
            <person name="Castro-Jaimes S."/>
            <person name="Cevallos M.A."/>
        </authorList>
    </citation>
    <scope>NUCLEOTIDE SEQUENCE [LARGE SCALE GENOMIC DNA]</scope>
    <source>
        <strain evidence="3 5">AN43</strain>
    </source>
</reference>
<dbReference type="AlphaFoldDB" id="A0A380UJK2"/>
<evidence type="ECO:0000313" key="5">
    <source>
        <dbReference type="Proteomes" id="UP000463868"/>
    </source>
</evidence>
<name>A0A380UJK2_ACIHA</name>
<evidence type="ECO:0000313" key="2">
    <source>
        <dbReference type="EMBL" id="NAR72004.1"/>
    </source>
</evidence>